<dbReference type="RefSeq" id="WP_166402557.1">
    <property type="nucleotide sequence ID" value="NZ_JAANHS010000004.1"/>
</dbReference>
<gene>
    <name evidence="5" type="ORF">G8O29_07165</name>
</gene>
<dbReference type="Pfam" id="PF13411">
    <property type="entry name" value="MerR_1"/>
    <property type="match status" value="1"/>
</dbReference>
<dbReference type="SUPFAM" id="SSF46955">
    <property type="entry name" value="Putative DNA-binding domain"/>
    <property type="match status" value="1"/>
</dbReference>
<dbReference type="InterPro" id="IPR047057">
    <property type="entry name" value="MerR_fam"/>
</dbReference>
<dbReference type="PANTHER" id="PTHR30204:SF94">
    <property type="entry name" value="HEAVY METAL-DEPENDENT TRANSCRIPTIONAL REGULATOR HI_0293-RELATED"/>
    <property type="match status" value="1"/>
</dbReference>
<keyword evidence="1" id="KW-0805">Transcription regulation</keyword>
<evidence type="ECO:0000256" key="3">
    <source>
        <dbReference type="ARBA" id="ARBA00023163"/>
    </source>
</evidence>
<dbReference type="Proteomes" id="UP001515660">
    <property type="component" value="Unassembled WGS sequence"/>
</dbReference>
<dbReference type="InterPro" id="IPR000551">
    <property type="entry name" value="MerR-type_HTH_dom"/>
</dbReference>
<keyword evidence="3" id="KW-0804">Transcription</keyword>
<evidence type="ECO:0000313" key="6">
    <source>
        <dbReference type="Proteomes" id="UP001515660"/>
    </source>
</evidence>
<dbReference type="EMBL" id="JAANHS010000004">
    <property type="protein sequence ID" value="NHB76520.1"/>
    <property type="molecule type" value="Genomic_DNA"/>
</dbReference>
<keyword evidence="6" id="KW-1185">Reference proteome</keyword>
<evidence type="ECO:0000313" key="5">
    <source>
        <dbReference type="EMBL" id="NHB76520.1"/>
    </source>
</evidence>
<dbReference type="Gene3D" id="1.10.1660.10">
    <property type="match status" value="1"/>
</dbReference>
<dbReference type="InterPro" id="IPR009061">
    <property type="entry name" value="DNA-bd_dom_put_sf"/>
</dbReference>
<dbReference type="PANTHER" id="PTHR30204">
    <property type="entry name" value="REDOX-CYCLING DRUG-SENSING TRANSCRIPTIONAL ACTIVATOR SOXR"/>
    <property type="match status" value="1"/>
</dbReference>
<reference evidence="5 6" key="1">
    <citation type="journal article" date="2022" name="Microorganisms">
        <title>Genome Sequence and Characterization of a Xanthorhodopsin-Containing, Aerobic Anoxygenic Phototrophic Rhodobacter Species, Isolated from Mesophilic Conditions at Yellowstone National Park.</title>
        <authorList>
            <person name="Kyndt J.A."/>
            <person name="Robertson S."/>
            <person name="Shoffstall I.B."/>
            <person name="Ramaley R.F."/>
            <person name="Meyer T.E."/>
        </authorList>
    </citation>
    <scope>NUCLEOTIDE SEQUENCE [LARGE SCALE GENOMIC DNA]</scope>
    <source>
        <strain evidence="5 6">M37P</strain>
    </source>
</reference>
<keyword evidence="2" id="KW-0238">DNA-binding</keyword>
<organism evidence="5 6">
    <name type="scientific">Rhodobacter calidifons</name>
    <dbReference type="NCBI Taxonomy" id="2715277"/>
    <lineage>
        <taxon>Bacteria</taxon>
        <taxon>Pseudomonadati</taxon>
        <taxon>Pseudomonadota</taxon>
        <taxon>Alphaproteobacteria</taxon>
        <taxon>Rhodobacterales</taxon>
        <taxon>Rhodobacter group</taxon>
        <taxon>Rhodobacter</taxon>
    </lineage>
</organism>
<evidence type="ECO:0000256" key="1">
    <source>
        <dbReference type="ARBA" id="ARBA00023015"/>
    </source>
</evidence>
<protein>
    <submittedName>
        <fullName evidence="5">MerR family transcriptional regulator</fullName>
    </submittedName>
</protein>
<comment type="caution">
    <text evidence="5">The sequence shown here is derived from an EMBL/GenBank/DDBJ whole genome shotgun (WGS) entry which is preliminary data.</text>
</comment>
<dbReference type="PROSITE" id="PS00552">
    <property type="entry name" value="HTH_MERR_1"/>
    <property type="match status" value="1"/>
</dbReference>
<dbReference type="PROSITE" id="PS50937">
    <property type="entry name" value="HTH_MERR_2"/>
    <property type="match status" value="1"/>
</dbReference>
<accession>A0ABX0G5K9</accession>
<dbReference type="PRINTS" id="PR00040">
    <property type="entry name" value="HTHMERR"/>
</dbReference>
<evidence type="ECO:0000256" key="2">
    <source>
        <dbReference type="ARBA" id="ARBA00023125"/>
    </source>
</evidence>
<name>A0ABX0G5K9_9RHOB</name>
<proteinExistence type="predicted"/>
<sequence length="141" mass="15556">MFPIGEAARQSGVAVETIRYYEREGIVPRPGRSASGRRLYARSEIDRLRFVRRCRDLGFPIAEVRALLALAEGQGTCSEAGRIARAQGDAIRRRVKELLRLEAALADLASACETGVTDCAMLRQLMADPEAAALPERTVRR</sequence>
<evidence type="ECO:0000259" key="4">
    <source>
        <dbReference type="PROSITE" id="PS50937"/>
    </source>
</evidence>
<feature type="domain" description="HTH merR-type" evidence="4">
    <location>
        <begin position="1"/>
        <end position="70"/>
    </location>
</feature>
<dbReference type="SMART" id="SM00422">
    <property type="entry name" value="HTH_MERR"/>
    <property type="match status" value="1"/>
</dbReference>